<feature type="transmembrane region" description="Helical" evidence="8">
    <location>
        <begin position="12"/>
        <end position="31"/>
    </location>
</feature>
<feature type="transmembrane region" description="Helical" evidence="8">
    <location>
        <begin position="43"/>
        <end position="63"/>
    </location>
</feature>
<feature type="transmembrane region" description="Helical" evidence="8">
    <location>
        <begin position="190"/>
        <end position="213"/>
    </location>
</feature>
<dbReference type="PRINTS" id="PR00237">
    <property type="entry name" value="GPCRRHODOPSN"/>
</dbReference>
<keyword evidence="4" id="KW-0297">G-protein coupled receptor</keyword>
<dbReference type="AlphaFoldDB" id="A0A0B2UX71"/>
<evidence type="ECO:0000256" key="1">
    <source>
        <dbReference type="ARBA" id="ARBA00004141"/>
    </source>
</evidence>
<accession>A0A0B2UX71</accession>
<keyword evidence="7" id="KW-0807">Transducer</keyword>
<gene>
    <name evidence="10" type="primary">NPFFR2</name>
    <name evidence="10" type="ORF">Tcan_11713</name>
</gene>
<evidence type="ECO:0000259" key="9">
    <source>
        <dbReference type="PROSITE" id="PS50262"/>
    </source>
</evidence>
<dbReference type="OrthoDB" id="9046662at2759"/>
<evidence type="ECO:0000256" key="6">
    <source>
        <dbReference type="ARBA" id="ARBA00023170"/>
    </source>
</evidence>
<keyword evidence="5 8" id="KW-0472">Membrane</keyword>
<reference evidence="10 11" key="1">
    <citation type="submission" date="2014-11" db="EMBL/GenBank/DDBJ databases">
        <title>Genetic blueprint of the zoonotic pathogen Toxocara canis.</title>
        <authorList>
            <person name="Zhu X.-Q."/>
            <person name="Korhonen P.K."/>
            <person name="Cai H."/>
            <person name="Young N.D."/>
            <person name="Nejsum P."/>
            <person name="von Samson-Himmelstjerna G."/>
            <person name="Boag P.R."/>
            <person name="Tan P."/>
            <person name="Li Q."/>
            <person name="Min J."/>
            <person name="Yang Y."/>
            <person name="Wang X."/>
            <person name="Fang X."/>
            <person name="Hall R.S."/>
            <person name="Hofmann A."/>
            <person name="Sternberg P.W."/>
            <person name="Jex A.R."/>
            <person name="Gasser R.B."/>
        </authorList>
    </citation>
    <scope>NUCLEOTIDE SEQUENCE [LARGE SCALE GENOMIC DNA]</scope>
    <source>
        <strain evidence="10">PN_DK_2014</strain>
    </source>
</reference>
<dbReference type="GO" id="GO:0005886">
    <property type="term" value="C:plasma membrane"/>
    <property type="evidence" value="ECO:0007669"/>
    <property type="project" value="TreeGrafter"/>
</dbReference>
<dbReference type="Pfam" id="PF00001">
    <property type="entry name" value="7tm_1"/>
    <property type="match status" value="1"/>
</dbReference>
<evidence type="ECO:0000313" key="10">
    <source>
        <dbReference type="EMBL" id="KHN73485.1"/>
    </source>
</evidence>
<feature type="transmembrane region" description="Helical" evidence="8">
    <location>
        <begin position="150"/>
        <end position="170"/>
    </location>
</feature>
<dbReference type="InterPro" id="IPR000276">
    <property type="entry name" value="GPCR_Rhodpsn"/>
</dbReference>
<keyword evidence="3 8" id="KW-1133">Transmembrane helix</keyword>
<dbReference type="InterPro" id="IPR017452">
    <property type="entry name" value="GPCR_Rhodpsn_7TM"/>
</dbReference>
<evidence type="ECO:0000256" key="8">
    <source>
        <dbReference type="SAM" id="Phobius"/>
    </source>
</evidence>
<keyword evidence="2 8" id="KW-0812">Transmembrane</keyword>
<proteinExistence type="predicted"/>
<dbReference type="Proteomes" id="UP000031036">
    <property type="component" value="Unassembled WGS sequence"/>
</dbReference>
<dbReference type="GO" id="GO:0043005">
    <property type="term" value="C:neuron projection"/>
    <property type="evidence" value="ECO:0007669"/>
    <property type="project" value="TreeGrafter"/>
</dbReference>
<dbReference type="EMBL" id="JPKZ01003105">
    <property type="protein sequence ID" value="KHN73485.1"/>
    <property type="molecule type" value="Genomic_DNA"/>
</dbReference>
<evidence type="ECO:0000256" key="4">
    <source>
        <dbReference type="ARBA" id="ARBA00023040"/>
    </source>
</evidence>
<dbReference type="Gene3D" id="1.20.1070.10">
    <property type="entry name" value="Rhodopsin 7-helix transmembrane proteins"/>
    <property type="match status" value="1"/>
</dbReference>
<comment type="subcellular location">
    <subcellularLocation>
        <location evidence="1">Membrane</location>
        <topology evidence="1">Multi-pass membrane protein</topology>
    </subcellularLocation>
</comment>
<evidence type="ECO:0000256" key="7">
    <source>
        <dbReference type="ARBA" id="ARBA00023224"/>
    </source>
</evidence>
<protein>
    <submittedName>
        <fullName evidence="10">Neuropeptide FF receptor 2</fullName>
    </submittedName>
</protein>
<evidence type="ECO:0000256" key="5">
    <source>
        <dbReference type="ARBA" id="ARBA00023136"/>
    </source>
</evidence>
<dbReference type="PANTHER" id="PTHR24235:SF13">
    <property type="entry name" value="G-PROTEIN COUPLED RECEPTORS FAMILY 1 PROFILE DOMAIN-CONTAINING PROTEIN"/>
    <property type="match status" value="1"/>
</dbReference>
<dbReference type="PROSITE" id="PS50262">
    <property type="entry name" value="G_PROTEIN_RECEP_F1_2"/>
    <property type="match status" value="1"/>
</dbReference>
<feature type="domain" description="G-protein coupled receptors family 1 profile" evidence="9">
    <location>
        <begin position="1"/>
        <end position="210"/>
    </location>
</feature>
<keyword evidence="11" id="KW-1185">Reference proteome</keyword>
<dbReference type="GO" id="GO:0042923">
    <property type="term" value="F:neuropeptide binding"/>
    <property type="evidence" value="ECO:0007669"/>
    <property type="project" value="TreeGrafter"/>
</dbReference>
<comment type="caution">
    <text evidence="10">The sequence shown here is derived from an EMBL/GenBank/DDBJ whole genome shotgun (WGS) entry which is preliminary data.</text>
</comment>
<dbReference type="SUPFAM" id="SSF81321">
    <property type="entry name" value="Family A G protein-coupled receptor-like"/>
    <property type="match status" value="1"/>
</dbReference>
<sequence>MCYAVYAVQGASLMWSPLALAAIAVDRYLLVSFPFKKQIDNRTCLLIICGIWLGALLILAPMLVHVHYFDVSECYQYCVEIWPDERVLRFLYGLTVLTIRSAIPLATIAFCHWRIACVLNEQTTRLQTMRSMSTLRHAVDIRKKQRLQKLLLMMVIIFGVSSFPLDLFNVVQDLELAYRTQLFPQQFKQVAFLITHWFAMAGTLCNPLVYAWWNDNFRKETQKMIAEFRQRFRVQHPFDRCVANETSTIPKRRRCTIPNEKGNELKNDDRKSVGQLVLKDSFETSFQNSTSAV</sequence>
<dbReference type="PANTHER" id="PTHR24235">
    <property type="entry name" value="NEUROPEPTIDE Y RECEPTOR"/>
    <property type="match status" value="1"/>
</dbReference>
<evidence type="ECO:0000313" key="11">
    <source>
        <dbReference type="Proteomes" id="UP000031036"/>
    </source>
</evidence>
<evidence type="ECO:0000256" key="3">
    <source>
        <dbReference type="ARBA" id="ARBA00022989"/>
    </source>
</evidence>
<name>A0A0B2UX71_TOXCA</name>
<dbReference type="OMA" id="FGRSMCY"/>
<dbReference type="STRING" id="6265.A0A0B2UX71"/>
<organism evidence="10 11">
    <name type="scientific">Toxocara canis</name>
    <name type="common">Canine roundworm</name>
    <dbReference type="NCBI Taxonomy" id="6265"/>
    <lineage>
        <taxon>Eukaryota</taxon>
        <taxon>Metazoa</taxon>
        <taxon>Ecdysozoa</taxon>
        <taxon>Nematoda</taxon>
        <taxon>Chromadorea</taxon>
        <taxon>Rhabditida</taxon>
        <taxon>Spirurina</taxon>
        <taxon>Ascaridomorpha</taxon>
        <taxon>Ascaridoidea</taxon>
        <taxon>Toxocaridae</taxon>
        <taxon>Toxocara</taxon>
    </lineage>
</organism>
<evidence type="ECO:0000256" key="2">
    <source>
        <dbReference type="ARBA" id="ARBA00022692"/>
    </source>
</evidence>
<feature type="transmembrane region" description="Helical" evidence="8">
    <location>
        <begin position="90"/>
        <end position="111"/>
    </location>
</feature>
<dbReference type="GO" id="GO:0008188">
    <property type="term" value="F:neuropeptide receptor activity"/>
    <property type="evidence" value="ECO:0007669"/>
    <property type="project" value="TreeGrafter"/>
</dbReference>
<keyword evidence="6 10" id="KW-0675">Receptor</keyword>